<comment type="caution">
    <text evidence="11">The sequence shown here is derived from an EMBL/GenBank/DDBJ whole genome shotgun (WGS) entry which is preliminary data.</text>
</comment>
<keyword evidence="4" id="KW-0479">Metal-binding</keyword>
<keyword evidence="5" id="KW-0106">Calcium</keyword>
<keyword evidence="6 9" id="KW-1133">Transmembrane helix</keyword>
<keyword evidence="12" id="KW-1185">Reference proteome</keyword>
<accession>A0A0V1HKI1</accession>
<evidence type="ECO:0000256" key="4">
    <source>
        <dbReference type="ARBA" id="ARBA00022723"/>
    </source>
</evidence>
<evidence type="ECO:0000256" key="8">
    <source>
        <dbReference type="SAM" id="Coils"/>
    </source>
</evidence>
<organism evidence="11 12">
    <name type="scientific">Trichinella zimbabwensis</name>
    <dbReference type="NCBI Taxonomy" id="268475"/>
    <lineage>
        <taxon>Eukaryota</taxon>
        <taxon>Metazoa</taxon>
        <taxon>Ecdysozoa</taxon>
        <taxon>Nematoda</taxon>
        <taxon>Enoplea</taxon>
        <taxon>Dorylaimia</taxon>
        <taxon>Trichinellida</taxon>
        <taxon>Trichinellidae</taxon>
        <taxon>Trichinella</taxon>
    </lineage>
</organism>
<sequence length="999" mass="115024">MATTMLRKVFKVQQRLFTKHLLLTNVTSGMVIGFFSDIVQQKIKIHRQGLSDGTNSAMVVDIRRASHLSLSTSILSVEMHFWYKFLDRLFPTKALKHVLVKVCCDELIMAPNFCFTMLASVNVLEGSSWIKFTNRLKNSFLWLYLADVAVYTPVQLINFYFLSTKYRTVFVYAASAIYLCLASYALHDLPNHESRCVLINKLKHQRQFENTVTVCVLQICVAHLFVQSSSSFISAACSQSKHRASLVHGTQSRDGKSMRKVFSINMVMIYDKQKSVVDVEKRSRGSLRRLIFNPEVRPKTTNYNDDIYQVHVLLKEGGNLVAKDFSGSSDPYVKFKYKGKQVHKTKIVYQNLNPSWGERFVFIAAGLQTPLVIQVYDYDRFASDDFMGSANLYLKPLKLNTAYELKVLLTDNTSDSSMGYLLLQIMVSPFTEDDVHNINYRAPLINSEYFKKASNCTGYEWLSVLHISLIEGRGFCPISTVQGITLPDLYVRFKLETEKAKSRSTQRWKYFRGSIDLITILERNTLSDWFDLCDAAGQLFLVLSLSNAFDSPQAKISPKRNNLETEEIKLAKEYSLANTLRHIRNIGCLIITVCRAKGLAAANIGGKSDPFCVLEMVNTRFQTRTEYKTVNPEWNKTFVFDINDMYSILHVTIYDEDPNSRNEFLGKVAFPLIQVCMNKMRFENISRKYVLQVKNGERRWYQLKDQKLKSFVKGRIQLETKIFWNPVRNSRLLKAIRASIRVFTPKESKYIYAEEKFKRQIFMQNVNRLKESATSVMEMVSMSKKLLSWETPLHSVLALIGFILVVYFIELYMIPLALLGLFAKDAILSLFIKKQSSDDEKMVELADVEENEETEEKKSLREKLAAVQDAMSMVQKLLGYIAELLERIQNTFNFTDKFLSKLACFTLFTLCIALYFLPLRFIIILWGINKFTKKLRNPMADQNNELLDFLSRVPTTNELAMYMNEAVNESSINQKADLKVAVTNNNNNNVNKKFDVKKT</sequence>
<dbReference type="AlphaFoldDB" id="A0A0V1HKI1"/>
<feature type="transmembrane region" description="Helical" evidence="9">
    <location>
        <begin position="20"/>
        <end position="39"/>
    </location>
</feature>
<dbReference type="PROSITE" id="PS50004">
    <property type="entry name" value="C2"/>
    <property type="match status" value="2"/>
</dbReference>
<dbReference type="SMART" id="SM00239">
    <property type="entry name" value="C2"/>
    <property type="match status" value="2"/>
</dbReference>
<keyword evidence="8" id="KW-0175">Coiled coil</keyword>
<dbReference type="Pfam" id="PF00168">
    <property type="entry name" value="C2"/>
    <property type="match status" value="2"/>
</dbReference>
<dbReference type="PANTHER" id="PTHR45911">
    <property type="entry name" value="C2 DOMAIN-CONTAINING PROTEIN"/>
    <property type="match status" value="1"/>
</dbReference>
<dbReference type="SUPFAM" id="SSF49562">
    <property type="entry name" value="C2 domain (Calcium/lipid-binding domain, CaLB)"/>
    <property type="match status" value="2"/>
</dbReference>
<comment type="subcellular location">
    <subcellularLocation>
        <location evidence="1">Membrane</location>
        <topology evidence="1">Multi-pass membrane protein</topology>
    </subcellularLocation>
</comment>
<dbReference type="Pfam" id="PF06398">
    <property type="entry name" value="Pex24p"/>
    <property type="match status" value="1"/>
</dbReference>
<feature type="domain" description="C2" evidence="10">
    <location>
        <begin position="564"/>
        <end position="689"/>
    </location>
</feature>
<keyword evidence="7 9" id="KW-0472">Membrane</keyword>
<feature type="transmembrane region" description="Helical" evidence="9">
    <location>
        <begin position="169"/>
        <end position="187"/>
    </location>
</feature>
<reference evidence="11 12" key="1">
    <citation type="submission" date="2015-01" db="EMBL/GenBank/DDBJ databases">
        <title>Evolution of Trichinella species and genotypes.</title>
        <authorList>
            <person name="Korhonen P.K."/>
            <person name="Edoardo P."/>
            <person name="Giuseppe L.R."/>
            <person name="Gasser R.B."/>
        </authorList>
    </citation>
    <scope>NUCLEOTIDE SEQUENCE [LARGE SCALE GENOMIC DNA]</scope>
    <source>
        <strain evidence="11">ISS1029</strain>
    </source>
</reference>
<feature type="coiled-coil region" evidence="8">
    <location>
        <begin position="843"/>
        <end position="870"/>
    </location>
</feature>
<evidence type="ECO:0000256" key="6">
    <source>
        <dbReference type="ARBA" id="ARBA00022989"/>
    </source>
</evidence>
<evidence type="ECO:0000256" key="3">
    <source>
        <dbReference type="ARBA" id="ARBA00022692"/>
    </source>
</evidence>
<dbReference type="Gene3D" id="2.60.40.150">
    <property type="entry name" value="C2 domain"/>
    <property type="match status" value="2"/>
</dbReference>
<keyword evidence="3 9" id="KW-0812">Transmembrane</keyword>
<gene>
    <name evidence="11" type="primary">inpp5f</name>
    <name evidence="11" type="ORF">T11_8686</name>
</gene>
<comment type="similarity">
    <text evidence="2">Belongs to the peroxisomal membrane protein PXMP2/4 family.</text>
</comment>
<dbReference type="GO" id="GO:0030672">
    <property type="term" value="C:synaptic vesicle membrane"/>
    <property type="evidence" value="ECO:0007669"/>
    <property type="project" value="TreeGrafter"/>
</dbReference>
<evidence type="ECO:0000256" key="2">
    <source>
        <dbReference type="ARBA" id="ARBA00006824"/>
    </source>
</evidence>
<evidence type="ECO:0000256" key="7">
    <source>
        <dbReference type="ARBA" id="ARBA00023136"/>
    </source>
</evidence>
<dbReference type="PRINTS" id="PR00360">
    <property type="entry name" value="C2DOMAIN"/>
</dbReference>
<feature type="domain" description="C2" evidence="10">
    <location>
        <begin position="286"/>
        <end position="407"/>
    </location>
</feature>
<evidence type="ECO:0000256" key="5">
    <source>
        <dbReference type="ARBA" id="ARBA00022837"/>
    </source>
</evidence>
<dbReference type="InterPro" id="IPR010482">
    <property type="entry name" value="TECPR1-like_DysF"/>
</dbReference>
<evidence type="ECO:0000313" key="11">
    <source>
        <dbReference type="EMBL" id="KRZ11192.1"/>
    </source>
</evidence>
<evidence type="ECO:0000256" key="9">
    <source>
        <dbReference type="SAM" id="Phobius"/>
    </source>
</evidence>
<dbReference type="Proteomes" id="UP000055024">
    <property type="component" value="Unassembled WGS sequence"/>
</dbReference>
<name>A0A0V1HKI1_9BILA</name>
<evidence type="ECO:0000313" key="12">
    <source>
        <dbReference type="Proteomes" id="UP000055024"/>
    </source>
</evidence>
<dbReference type="OrthoDB" id="5973539at2759"/>
<dbReference type="InterPro" id="IPR007248">
    <property type="entry name" value="Mpv17_PMP22"/>
</dbReference>
<dbReference type="InterPro" id="IPR000008">
    <property type="entry name" value="C2_dom"/>
</dbReference>
<evidence type="ECO:0000259" key="10">
    <source>
        <dbReference type="PROSITE" id="PS50004"/>
    </source>
</evidence>
<proteinExistence type="inferred from homology"/>
<dbReference type="GO" id="GO:0005509">
    <property type="term" value="F:calcium ion binding"/>
    <property type="evidence" value="ECO:0007669"/>
    <property type="project" value="TreeGrafter"/>
</dbReference>
<feature type="transmembrane region" description="Helical" evidence="9">
    <location>
        <begin position="902"/>
        <end position="928"/>
    </location>
</feature>
<dbReference type="Pfam" id="PF04117">
    <property type="entry name" value="Mpv17_PMP22"/>
    <property type="match status" value="1"/>
</dbReference>
<dbReference type="STRING" id="268475.A0A0V1HKI1"/>
<feature type="transmembrane region" description="Helical" evidence="9">
    <location>
        <begin position="796"/>
        <end position="823"/>
    </location>
</feature>
<dbReference type="EMBL" id="JYDP01000052">
    <property type="protein sequence ID" value="KRZ11192.1"/>
    <property type="molecule type" value="Genomic_DNA"/>
</dbReference>
<protein>
    <submittedName>
        <fullName evidence="11">Multiple C2 and transmembrane domain-containing protein 2</fullName>
    </submittedName>
</protein>
<evidence type="ECO:0000256" key="1">
    <source>
        <dbReference type="ARBA" id="ARBA00004141"/>
    </source>
</evidence>
<feature type="transmembrane region" description="Helical" evidence="9">
    <location>
        <begin position="141"/>
        <end position="163"/>
    </location>
</feature>
<dbReference type="PANTHER" id="PTHR45911:SF4">
    <property type="entry name" value="MULTIPLE C2 AND TRANSMEMBRANE DOMAIN-CONTAINING PROTEIN"/>
    <property type="match status" value="1"/>
</dbReference>
<dbReference type="InterPro" id="IPR035892">
    <property type="entry name" value="C2_domain_sf"/>
</dbReference>
<dbReference type="GO" id="GO:0046928">
    <property type="term" value="P:regulation of neurotransmitter secretion"/>
    <property type="evidence" value="ECO:0007669"/>
    <property type="project" value="TreeGrafter"/>
</dbReference>